<keyword evidence="1" id="KW-0560">Oxidoreductase</keyword>
<dbReference type="PROSITE" id="PS00070">
    <property type="entry name" value="ALDEHYDE_DEHYDR_CYS"/>
    <property type="match status" value="1"/>
</dbReference>
<dbReference type="Gene3D" id="3.40.605.10">
    <property type="entry name" value="Aldehyde Dehydrogenase, Chain A, domain 1"/>
    <property type="match status" value="1"/>
</dbReference>
<gene>
    <name evidence="3" type="ORF">AB0K40_15305</name>
</gene>
<dbReference type="InterPro" id="IPR016163">
    <property type="entry name" value="Ald_DH_C"/>
</dbReference>
<accession>A0ABV3H3X4</accession>
<dbReference type="Pfam" id="PF00171">
    <property type="entry name" value="Aldedh"/>
    <property type="match status" value="1"/>
</dbReference>
<reference evidence="3 4" key="1">
    <citation type="submission" date="2024-06" db="EMBL/GenBank/DDBJ databases">
        <title>The Natural Products Discovery Center: Release of the First 8490 Sequenced Strains for Exploring Actinobacteria Biosynthetic Diversity.</title>
        <authorList>
            <person name="Kalkreuter E."/>
            <person name="Kautsar S.A."/>
            <person name="Yang D."/>
            <person name="Bader C.D."/>
            <person name="Teijaro C.N."/>
            <person name="Fluegel L."/>
            <person name="Davis C.M."/>
            <person name="Simpson J.R."/>
            <person name="Lauterbach L."/>
            <person name="Steele A.D."/>
            <person name="Gui C."/>
            <person name="Meng S."/>
            <person name="Li G."/>
            <person name="Viehrig K."/>
            <person name="Ye F."/>
            <person name="Su P."/>
            <person name="Kiefer A.F."/>
            <person name="Nichols A."/>
            <person name="Cepeda A.J."/>
            <person name="Yan W."/>
            <person name="Fan B."/>
            <person name="Jiang Y."/>
            <person name="Adhikari A."/>
            <person name="Zheng C.-J."/>
            <person name="Schuster L."/>
            <person name="Cowan T.M."/>
            <person name="Smanski M.J."/>
            <person name="Chevrette M.G."/>
            <person name="De Carvalho L.P.S."/>
            <person name="Shen B."/>
        </authorList>
    </citation>
    <scope>NUCLEOTIDE SEQUENCE [LARGE SCALE GENOMIC DNA]</scope>
    <source>
        <strain evidence="3 4">NPDC049574</strain>
    </source>
</reference>
<keyword evidence="4" id="KW-1185">Reference proteome</keyword>
<evidence type="ECO:0000259" key="2">
    <source>
        <dbReference type="Pfam" id="PF00171"/>
    </source>
</evidence>
<dbReference type="InterPro" id="IPR016160">
    <property type="entry name" value="Ald_DH_CS_CYS"/>
</dbReference>
<comment type="caution">
    <text evidence="3">The sequence shown here is derived from an EMBL/GenBank/DDBJ whole genome shotgun (WGS) entry which is preliminary data.</text>
</comment>
<feature type="domain" description="Aldehyde dehydrogenase" evidence="2">
    <location>
        <begin position="35"/>
        <end position="496"/>
    </location>
</feature>
<dbReference type="Proteomes" id="UP001552427">
    <property type="component" value="Unassembled WGS sequence"/>
</dbReference>
<evidence type="ECO:0000256" key="1">
    <source>
        <dbReference type="ARBA" id="ARBA00023002"/>
    </source>
</evidence>
<evidence type="ECO:0000313" key="4">
    <source>
        <dbReference type="Proteomes" id="UP001552427"/>
    </source>
</evidence>
<dbReference type="EMBL" id="JBFARM010000004">
    <property type="protein sequence ID" value="MEV4286870.1"/>
    <property type="molecule type" value="Genomic_DNA"/>
</dbReference>
<protein>
    <submittedName>
        <fullName evidence="3">Aldehyde dehydrogenase</fullName>
    </submittedName>
</protein>
<dbReference type="InterPro" id="IPR016162">
    <property type="entry name" value="Ald_DH_N"/>
</dbReference>
<dbReference type="RefSeq" id="WP_364449547.1">
    <property type="nucleotide sequence ID" value="NZ_JBFARM010000004.1"/>
</dbReference>
<organism evidence="3 4">
    <name type="scientific">Nonomuraea bangladeshensis</name>
    <dbReference type="NCBI Taxonomy" id="404385"/>
    <lineage>
        <taxon>Bacteria</taxon>
        <taxon>Bacillati</taxon>
        <taxon>Actinomycetota</taxon>
        <taxon>Actinomycetes</taxon>
        <taxon>Streptosporangiales</taxon>
        <taxon>Streptosporangiaceae</taxon>
        <taxon>Nonomuraea</taxon>
    </lineage>
</organism>
<dbReference type="SUPFAM" id="SSF53720">
    <property type="entry name" value="ALDH-like"/>
    <property type="match status" value="1"/>
</dbReference>
<name>A0ABV3H3X4_9ACTN</name>
<evidence type="ECO:0000313" key="3">
    <source>
        <dbReference type="EMBL" id="MEV4286870.1"/>
    </source>
</evidence>
<proteinExistence type="predicted"/>
<dbReference type="InterPro" id="IPR015590">
    <property type="entry name" value="Aldehyde_DH_dom"/>
</dbReference>
<dbReference type="PANTHER" id="PTHR11699">
    <property type="entry name" value="ALDEHYDE DEHYDROGENASE-RELATED"/>
    <property type="match status" value="1"/>
</dbReference>
<dbReference type="CDD" id="cd07112">
    <property type="entry name" value="ALDH_GABALDH-PuuC"/>
    <property type="match status" value="1"/>
</dbReference>
<dbReference type="Gene3D" id="3.40.309.10">
    <property type="entry name" value="Aldehyde Dehydrogenase, Chain A, domain 2"/>
    <property type="match status" value="1"/>
</dbReference>
<dbReference type="InterPro" id="IPR016161">
    <property type="entry name" value="Ald_DH/histidinol_DH"/>
</dbReference>
<sequence length="504" mass="53542">MTGPMHTKPTDTMEAALASLRLHGTPFIDGVRTSSQEGATFADHSPIDGRLLLKVSACDAADVDLAVRAARRAFDDGRWRDQPPAARKRVLLAWADLLEAHAEELALTESLDVGKPITDARTIDVPAAVRTVRWYAEAIDKVYGETAPTGSDVLATVTREPIGVVGCVTPWNFPLYMACLKLAPALAAGCSVVLKPAEQSPLTALRAAELAVEAGLPAGVLNVVPGFGETAGQALGRHPDVDALAFTGSTEVGKLFLRYSGESNMKRVGLECGGKTPHIVMADAQDLQAVARAVTWGIFLNAGQVCNAGSRLLVDRRVKHELLEHITAQAGAIRLGDPLDPATELGAVIDHDSRDRILARVHEAQNAGGRLLLGGAAARVETGGAYVEPTIVDQVGNDTRLAQEEVFGPVLAVIDFDGPEQAIELANASAYGLAAAVWTQDIDVALNAARRLRGGTVWINNFDDSDITTPWGGFQQSGIGRDKSLHALDKYTELKTTWISIRGL</sequence>